<organism evidence="1 2">
    <name type="scientific">Priestia megaterium</name>
    <name type="common">Bacillus megaterium</name>
    <dbReference type="NCBI Taxonomy" id="1404"/>
    <lineage>
        <taxon>Bacteria</taxon>
        <taxon>Bacillati</taxon>
        <taxon>Bacillota</taxon>
        <taxon>Bacilli</taxon>
        <taxon>Bacillales</taxon>
        <taxon>Bacillaceae</taxon>
        <taxon>Priestia</taxon>
    </lineage>
</organism>
<keyword evidence="1" id="KW-0614">Plasmid</keyword>
<evidence type="ECO:0000313" key="2">
    <source>
        <dbReference type="Proteomes" id="UP000501076"/>
    </source>
</evidence>
<name>A0A6M6E8E4_PRIMG</name>
<dbReference type="EMBL" id="CP045276">
    <property type="protein sequence ID" value="QJX81359.1"/>
    <property type="molecule type" value="Genomic_DNA"/>
</dbReference>
<accession>A0A6M6E8E4</accession>
<proteinExistence type="predicted"/>
<reference evidence="1 2" key="1">
    <citation type="submission" date="2019-10" db="EMBL/GenBank/DDBJ databases">
        <title>Complete genome sequences for adaption low water activity.</title>
        <authorList>
            <person name="Zhao L."/>
            <person name="Zhong J."/>
        </authorList>
    </citation>
    <scope>NUCLEOTIDE SEQUENCE [LARGE SCALE GENOMIC DNA]</scope>
    <source>
        <strain evidence="1 2">FDU301</strain>
        <plasmid evidence="2">pfdu301d</plasmid>
    </source>
</reference>
<geneLocation type="plasmid" evidence="2">
    <name>pfdu301d</name>
</geneLocation>
<evidence type="ECO:0000313" key="1">
    <source>
        <dbReference type="EMBL" id="QJX81359.1"/>
    </source>
</evidence>
<gene>
    <name evidence="1" type="ORF">FDZ14_35235</name>
</gene>
<protein>
    <submittedName>
        <fullName evidence="1">Uncharacterized protein</fullName>
    </submittedName>
</protein>
<sequence>MSEYRVKLKKVWEDETLLELNMVVTSPYCKVNIHFYTTIEDLKELKDNLSLFSNLKRKEYQWIQGEDNESATQYVQVRFFHFNNQGHIGVEFVLDNKLDIPDKTRVNFYLITELNQIDDFVYKLEGLIKGITDNLESISEVKV</sequence>
<dbReference type="Proteomes" id="UP000501076">
    <property type="component" value="Plasmid pFDU301D"/>
</dbReference>
<dbReference type="RefSeq" id="WP_171779326.1">
    <property type="nucleotide sequence ID" value="NZ_CP045276.1"/>
</dbReference>
<dbReference type="AlphaFoldDB" id="A0A6M6E8E4"/>